<gene>
    <name evidence="2" type="ORF">SAMN04487911_11669</name>
</gene>
<organism evidence="2 3">
    <name type="scientific">Arenibacter nanhaiticus</name>
    <dbReference type="NCBI Taxonomy" id="558155"/>
    <lineage>
        <taxon>Bacteria</taxon>
        <taxon>Pseudomonadati</taxon>
        <taxon>Bacteroidota</taxon>
        <taxon>Flavobacteriia</taxon>
        <taxon>Flavobacteriales</taxon>
        <taxon>Flavobacteriaceae</taxon>
        <taxon>Arenibacter</taxon>
    </lineage>
</organism>
<dbReference type="SUPFAM" id="SSF51182">
    <property type="entry name" value="RmlC-like cupins"/>
    <property type="match status" value="1"/>
</dbReference>
<dbReference type="EMBL" id="FQYX01000016">
    <property type="protein sequence ID" value="SHJ30390.1"/>
    <property type="molecule type" value="Genomic_DNA"/>
</dbReference>
<dbReference type="InterPro" id="IPR014710">
    <property type="entry name" value="RmlC-like_jellyroll"/>
</dbReference>
<dbReference type="RefSeq" id="WP_072764801.1">
    <property type="nucleotide sequence ID" value="NZ_FQYX01000016.1"/>
</dbReference>
<dbReference type="Pfam" id="PF07883">
    <property type="entry name" value="Cupin_2"/>
    <property type="match status" value="1"/>
</dbReference>
<keyword evidence="3" id="KW-1185">Reference proteome</keyword>
<reference evidence="2 3" key="1">
    <citation type="submission" date="2016-11" db="EMBL/GenBank/DDBJ databases">
        <authorList>
            <person name="Jaros S."/>
            <person name="Januszkiewicz K."/>
            <person name="Wedrychowicz H."/>
        </authorList>
    </citation>
    <scope>NUCLEOTIDE SEQUENCE [LARGE SCALE GENOMIC DNA]</scope>
    <source>
        <strain evidence="2 3">CGMCC 1.8863</strain>
    </source>
</reference>
<sequence>MKRSAFLKSTVLLSTCTLGTTLLAKGVRRKTTALPNPTDLEPKIIRNEEGKKVNVIGDEMTFKLTGKDTNNQFTLIEEHNEPGVMIPLHVHTNEDEIFKVLEGELELTVGGNTTVLKAGDLAFGPRNVPHSWKVIGTTKARVILSVFPSGIEHMFEDLGQLPPGPPDLEKVGAICGKYGVSFV</sequence>
<dbReference type="Gene3D" id="2.60.120.10">
    <property type="entry name" value="Jelly Rolls"/>
    <property type="match status" value="1"/>
</dbReference>
<dbReference type="InterPro" id="IPR011051">
    <property type="entry name" value="RmlC_Cupin_sf"/>
</dbReference>
<evidence type="ECO:0000313" key="2">
    <source>
        <dbReference type="EMBL" id="SHJ30390.1"/>
    </source>
</evidence>
<dbReference type="Proteomes" id="UP000184231">
    <property type="component" value="Unassembled WGS sequence"/>
</dbReference>
<accession>A0A1M6I7G7</accession>
<dbReference type="InterPro" id="IPR013096">
    <property type="entry name" value="Cupin_2"/>
</dbReference>
<dbReference type="PANTHER" id="PTHR36440:SF1">
    <property type="entry name" value="PUTATIVE (AFU_ORTHOLOGUE AFUA_8G07350)-RELATED"/>
    <property type="match status" value="1"/>
</dbReference>
<dbReference type="AlphaFoldDB" id="A0A1M6I7G7"/>
<evidence type="ECO:0000313" key="3">
    <source>
        <dbReference type="Proteomes" id="UP000184231"/>
    </source>
</evidence>
<proteinExistence type="predicted"/>
<protein>
    <submittedName>
        <fullName evidence="2">Cupin domain-containing protein</fullName>
    </submittedName>
</protein>
<dbReference type="PANTHER" id="PTHR36440">
    <property type="entry name" value="PUTATIVE (AFU_ORTHOLOGUE AFUA_8G07350)-RELATED"/>
    <property type="match status" value="1"/>
</dbReference>
<name>A0A1M6I7G7_9FLAO</name>
<feature type="domain" description="Cupin type-2" evidence="1">
    <location>
        <begin position="81"/>
        <end position="144"/>
    </location>
</feature>
<evidence type="ECO:0000259" key="1">
    <source>
        <dbReference type="Pfam" id="PF07883"/>
    </source>
</evidence>
<dbReference type="InterPro" id="IPR053146">
    <property type="entry name" value="QDO-like"/>
</dbReference>
<dbReference type="OrthoDB" id="1423961at2"/>